<dbReference type="Proteomes" id="UP001062846">
    <property type="component" value="Chromosome 6"/>
</dbReference>
<proteinExistence type="predicted"/>
<evidence type="ECO:0000313" key="2">
    <source>
        <dbReference type="Proteomes" id="UP001062846"/>
    </source>
</evidence>
<evidence type="ECO:0000313" key="1">
    <source>
        <dbReference type="EMBL" id="KAI8550092.1"/>
    </source>
</evidence>
<reference evidence="1" key="1">
    <citation type="submission" date="2022-02" db="EMBL/GenBank/DDBJ databases">
        <title>Plant Genome Project.</title>
        <authorList>
            <person name="Zhang R.-G."/>
        </authorList>
    </citation>
    <scope>NUCLEOTIDE SEQUENCE</scope>
    <source>
        <strain evidence="1">AT1</strain>
    </source>
</reference>
<gene>
    <name evidence="1" type="ORF">RHMOL_Rhmol06G0077500</name>
</gene>
<comment type="caution">
    <text evidence="1">The sequence shown here is derived from an EMBL/GenBank/DDBJ whole genome shotgun (WGS) entry which is preliminary data.</text>
</comment>
<sequence>MYLDQSSYPADQFQKASTGFKAAYEEEYDEDEDLSMVSDASSGPRHFQEDEDSFDGNGYLCSVSGQANKKEKKKKKKNVKEQRSKKQYSNLDDTASSPVKASS</sequence>
<protein>
    <submittedName>
        <fullName evidence="1">Uncharacterized protein</fullName>
    </submittedName>
</protein>
<accession>A0ACC0NBU0</accession>
<keyword evidence="2" id="KW-1185">Reference proteome</keyword>
<dbReference type="EMBL" id="CM046393">
    <property type="protein sequence ID" value="KAI8550092.1"/>
    <property type="molecule type" value="Genomic_DNA"/>
</dbReference>
<organism evidence="1 2">
    <name type="scientific">Rhododendron molle</name>
    <name type="common">Chinese azalea</name>
    <name type="synonym">Azalea mollis</name>
    <dbReference type="NCBI Taxonomy" id="49168"/>
    <lineage>
        <taxon>Eukaryota</taxon>
        <taxon>Viridiplantae</taxon>
        <taxon>Streptophyta</taxon>
        <taxon>Embryophyta</taxon>
        <taxon>Tracheophyta</taxon>
        <taxon>Spermatophyta</taxon>
        <taxon>Magnoliopsida</taxon>
        <taxon>eudicotyledons</taxon>
        <taxon>Gunneridae</taxon>
        <taxon>Pentapetalae</taxon>
        <taxon>asterids</taxon>
        <taxon>Ericales</taxon>
        <taxon>Ericaceae</taxon>
        <taxon>Ericoideae</taxon>
        <taxon>Rhodoreae</taxon>
        <taxon>Rhododendron</taxon>
    </lineage>
</organism>
<name>A0ACC0NBU0_RHOML</name>